<evidence type="ECO:0000313" key="2">
    <source>
        <dbReference type="Proteomes" id="UP000037035"/>
    </source>
</evidence>
<dbReference type="GO" id="GO:0003676">
    <property type="term" value="F:nucleic acid binding"/>
    <property type="evidence" value="ECO:0007669"/>
    <property type="project" value="InterPro"/>
</dbReference>
<dbReference type="OrthoDB" id="430476at2759"/>
<dbReference type="InterPro" id="IPR036397">
    <property type="entry name" value="RNaseH_sf"/>
</dbReference>
<proteinExistence type="predicted"/>
<name>A0A0L6VV99_9BASI</name>
<comment type="caution">
    <text evidence="1">The sequence shown here is derived from an EMBL/GenBank/DDBJ whole genome shotgun (WGS) entry which is preliminary data.</text>
</comment>
<evidence type="ECO:0000313" key="1">
    <source>
        <dbReference type="EMBL" id="KNZ64601.1"/>
    </source>
</evidence>
<dbReference type="VEuPathDB" id="FungiDB:VP01_1010g6"/>
<dbReference type="Proteomes" id="UP000037035">
    <property type="component" value="Unassembled WGS sequence"/>
</dbReference>
<organism evidence="1 2">
    <name type="scientific">Puccinia sorghi</name>
    <dbReference type="NCBI Taxonomy" id="27349"/>
    <lineage>
        <taxon>Eukaryota</taxon>
        <taxon>Fungi</taxon>
        <taxon>Dikarya</taxon>
        <taxon>Basidiomycota</taxon>
        <taxon>Pucciniomycotina</taxon>
        <taxon>Pucciniomycetes</taxon>
        <taxon>Pucciniales</taxon>
        <taxon>Pucciniaceae</taxon>
        <taxon>Puccinia</taxon>
    </lineage>
</organism>
<reference evidence="1 2" key="1">
    <citation type="submission" date="2015-08" db="EMBL/GenBank/DDBJ databases">
        <title>Next Generation Sequencing and Analysis of the Genome of Puccinia sorghi L Schw, the Causal Agent of Maize Common Rust.</title>
        <authorList>
            <person name="Rochi L."/>
            <person name="Burguener G."/>
            <person name="Darino M."/>
            <person name="Turjanski A."/>
            <person name="Kreff E."/>
            <person name="Dieguez M.J."/>
            <person name="Sacco F."/>
        </authorList>
    </citation>
    <scope>NUCLEOTIDE SEQUENCE [LARGE SCALE GENOMIC DNA]</scope>
    <source>
        <strain evidence="1 2">RO10H11247</strain>
    </source>
</reference>
<dbReference type="AlphaFoldDB" id="A0A0L6VV99"/>
<accession>A0A0L6VV99</accession>
<dbReference type="Gene3D" id="3.30.420.10">
    <property type="entry name" value="Ribonuclease H-like superfamily/Ribonuclease H"/>
    <property type="match status" value="1"/>
</dbReference>
<sequence length="265" mass="29650">MSELGMWVRKFKLDACCKMCATTKATRNVVSLPLRGICNEPGDVIAAEIIGPYKESVEGHHYILTIQDLSSGMVSAIPLRMRGKSTKEIVHWIGKFITLSRWAVKHLQKDNALDQNLLGRNRLWQISPYAKKLQHIGIAPDFKVWLLWFKYTGKVITAASVRFDEAPTIHVAYLLSGLEDQEAVLLAIACEGLGDFLHGQCFGQAGCHRGGHGDPHGSHSLSYEEAVKSAETGEWKVVIEEEMALLEHHRVHVEDEPPKDKKHLL</sequence>
<protein>
    <recommendedName>
        <fullName evidence="3">Integrase catalytic domain-containing protein</fullName>
    </recommendedName>
</protein>
<evidence type="ECO:0008006" key="3">
    <source>
        <dbReference type="Google" id="ProtNLM"/>
    </source>
</evidence>
<keyword evidence="2" id="KW-1185">Reference proteome</keyword>
<dbReference type="EMBL" id="LAVV01000122">
    <property type="protein sequence ID" value="KNZ64601.1"/>
    <property type="molecule type" value="Genomic_DNA"/>
</dbReference>
<gene>
    <name evidence="1" type="ORF">VP01_1010g6</name>
</gene>